<evidence type="ECO:0000313" key="2">
    <source>
        <dbReference type="EMBL" id="AVO47349.1"/>
    </source>
</evidence>
<evidence type="ECO:0000256" key="1">
    <source>
        <dbReference type="SAM" id="SignalP"/>
    </source>
</evidence>
<dbReference type="OrthoDB" id="58662at2"/>
<dbReference type="AlphaFoldDB" id="A0A2S0NGQ2"/>
<feature type="chain" id="PRO_5015403495" evidence="1">
    <location>
        <begin position="26"/>
        <end position="142"/>
    </location>
</feature>
<organism evidence="2 3">
    <name type="scientific">Phreatobacter cathodiphilus</name>
    <dbReference type="NCBI Taxonomy" id="1868589"/>
    <lineage>
        <taxon>Bacteria</taxon>
        <taxon>Pseudomonadati</taxon>
        <taxon>Pseudomonadota</taxon>
        <taxon>Alphaproteobacteria</taxon>
        <taxon>Hyphomicrobiales</taxon>
        <taxon>Phreatobacteraceae</taxon>
        <taxon>Phreatobacter</taxon>
    </lineage>
</organism>
<dbReference type="Proteomes" id="UP000237889">
    <property type="component" value="Chromosome"/>
</dbReference>
<keyword evidence="1" id="KW-0732">Signal</keyword>
<dbReference type="EMBL" id="CP027668">
    <property type="protein sequence ID" value="AVO47349.1"/>
    <property type="molecule type" value="Genomic_DNA"/>
</dbReference>
<dbReference type="KEGG" id="phr:C6569_21160"/>
<feature type="signal peptide" evidence="1">
    <location>
        <begin position="1"/>
        <end position="25"/>
    </location>
</feature>
<reference evidence="2 3" key="1">
    <citation type="submission" date="2018-03" db="EMBL/GenBank/DDBJ databases">
        <title>Genome sequencing of Phreatobacter sp.</title>
        <authorList>
            <person name="Kim S.-J."/>
            <person name="Heo J."/>
            <person name="Kwon S.-W."/>
        </authorList>
    </citation>
    <scope>NUCLEOTIDE SEQUENCE [LARGE SCALE GENOMIC DNA]</scope>
    <source>
        <strain evidence="2 3">S-12</strain>
    </source>
</reference>
<evidence type="ECO:0000313" key="3">
    <source>
        <dbReference type="Proteomes" id="UP000237889"/>
    </source>
</evidence>
<dbReference type="PROSITE" id="PS51318">
    <property type="entry name" value="TAT"/>
    <property type="match status" value="1"/>
</dbReference>
<dbReference type="InterPro" id="IPR006311">
    <property type="entry name" value="TAT_signal"/>
</dbReference>
<keyword evidence="3" id="KW-1185">Reference proteome</keyword>
<accession>A0A2S0NGQ2</accession>
<sequence length="142" mass="14864">MAPVSTTRRTLLAGFTAALASPALAQPAAPRLPDTETTRAGGLTAWLIDPTTRYAHGVLGDAIEAGGFVVERGGRSLHHRLGPDAVFEDRRVRLVDLGGGSPAALVVKSYLRRGAALAAYAIGAEPSRRSPRARRSARRTAG</sequence>
<gene>
    <name evidence="2" type="ORF">C6569_21160</name>
</gene>
<proteinExistence type="predicted"/>
<name>A0A2S0NGQ2_9HYPH</name>
<protein>
    <submittedName>
        <fullName evidence="2">Uncharacterized protein</fullName>
    </submittedName>
</protein>
<dbReference type="RefSeq" id="WP_106750719.1">
    <property type="nucleotide sequence ID" value="NZ_CP027668.1"/>
</dbReference>